<keyword evidence="3 7" id="KW-0812">Transmembrane</keyword>
<feature type="transmembrane region" description="Helical" evidence="7">
    <location>
        <begin position="152"/>
        <end position="169"/>
    </location>
</feature>
<keyword evidence="2" id="KW-0813">Transport</keyword>
<name>A0ABQ8U9I5_9EUKA</name>
<evidence type="ECO:0000313" key="9">
    <source>
        <dbReference type="EMBL" id="KAJ4455982.1"/>
    </source>
</evidence>
<feature type="transmembrane region" description="Helical" evidence="7">
    <location>
        <begin position="562"/>
        <end position="579"/>
    </location>
</feature>
<feature type="transmembrane region" description="Helical" evidence="7">
    <location>
        <begin position="654"/>
        <end position="677"/>
    </location>
</feature>
<gene>
    <name evidence="9" type="ORF">PAPYR_8944</name>
</gene>
<evidence type="ECO:0000256" key="7">
    <source>
        <dbReference type="SAM" id="Phobius"/>
    </source>
</evidence>
<dbReference type="EMBL" id="JAPMOS010000086">
    <property type="protein sequence ID" value="KAJ4455982.1"/>
    <property type="molecule type" value="Genomic_DNA"/>
</dbReference>
<evidence type="ECO:0000313" key="10">
    <source>
        <dbReference type="Proteomes" id="UP001141327"/>
    </source>
</evidence>
<evidence type="ECO:0000256" key="4">
    <source>
        <dbReference type="ARBA" id="ARBA00022989"/>
    </source>
</evidence>
<evidence type="ECO:0000256" key="2">
    <source>
        <dbReference type="ARBA" id="ARBA00022448"/>
    </source>
</evidence>
<protein>
    <submittedName>
        <fullName evidence="9">P protein</fullName>
    </submittedName>
</protein>
<comment type="caution">
    <text evidence="9">The sequence shown here is derived from an EMBL/GenBank/DDBJ whole genome shotgun (WGS) entry which is preliminary data.</text>
</comment>
<dbReference type="Pfam" id="PF03600">
    <property type="entry name" value="CitMHS"/>
    <property type="match status" value="1"/>
</dbReference>
<feature type="transmembrane region" description="Helical" evidence="7">
    <location>
        <begin position="514"/>
        <end position="532"/>
    </location>
</feature>
<evidence type="ECO:0000256" key="3">
    <source>
        <dbReference type="ARBA" id="ARBA00022692"/>
    </source>
</evidence>
<keyword evidence="10" id="KW-1185">Reference proteome</keyword>
<proteinExistence type="predicted"/>
<feature type="compositionally biased region" description="Low complexity" evidence="6">
    <location>
        <begin position="368"/>
        <end position="415"/>
    </location>
</feature>
<accession>A0ABQ8U9I5</accession>
<dbReference type="InterPro" id="IPR004680">
    <property type="entry name" value="Cit_transptr-like_dom"/>
</dbReference>
<feature type="transmembrane region" description="Helical" evidence="7">
    <location>
        <begin position="196"/>
        <end position="213"/>
    </location>
</feature>
<feature type="transmembrane region" description="Helical" evidence="7">
    <location>
        <begin position="608"/>
        <end position="633"/>
    </location>
</feature>
<feature type="region of interest" description="Disordered" evidence="6">
    <location>
        <begin position="303"/>
        <end position="415"/>
    </location>
</feature>
<dbReference type="PANTHER" id="PTHR43568:SF1">
    <property type="entry name" value="P PROTEIN"/>
    <property type="match status" value="1"/>
</dbReference>
<dbReference type="InterPro" id="IPR051475">
    <property type="entry name" value="Diverse_Ion_Transporter"/>
</dbReference>
<feature type="transmembrane region" description="Helical" evidence="7">
    <location>
        <begin position="83"/>
        <end position="99"/>
    </location>
</feature>
<evidence type="ECO:0000259" key="8">
    <source>
        <dbReference type="Pfam" id="PF03600"/>
    </source>
</evidence>
<dbReference type="PANTHER" id="PTHR43568">
    <property type="entry name" value="P PROTEIN"/>
    <property type="match status" value="1"/>
</dbReference>
<comment type="subcellular location">
    <subcellularLocation>
        <location evidence="1">Membrane</location>
        <topology evidence="1">Multi-pass membrane protein</topology>
    </subcellularLocation>
</comment>
<organism evidence="9 10">
    <name type="scientific">Paratrimastix pyriformis</name>
    <dbReference type="NCBI Taxonomy" id="342808"/>
    <lineage>
        <taxon>Eukaryota</taxon>
        <taxon>Metamonada</taxon>
        <taxon>Preaxostyla</taxon>
        <taxon>Paratrimastigidae</taxon>
        <taxon>Paratrimastix</taxon>
    </lineage>
</organism>
<feature type="transmembrane region" description="Helical" evidence="7">
    <location>
        <begin position="119"/>
        <end position="140"/>
    </location>
</feature>
<reference evidence="9" key="1">
    <citation type="journal article" date="2022" name="bioRxiv">
        <title>Genomics of Preaxostyla Flagellates Illuminates Evolutionary Transitions and the Path Towards Mitochondrial Loss.</title>
        <authorList>
            <person name="Novak L.V.F."/>
            <person name="Treitli S.C."/>
            <person name="Pyrih J."/>
            <person name="Halakuc P."/>
            <person name="Pipaliya S.V."/>
            <person name="Vacek V."/>
            <person name="Brzon O."/>
            <person name="Soukal P."/>
            <person name="Eme L."/>
            <person name="Dacks J.B."/>
            <person name="Karnkowska A."/>
            <person name="Elias M."/>
            <person name="Hampl V."/>
        </authorList>
    </citation>
    <scope>NUCLEOTIDE SEQUENCE</scope>
    <source>
        <strain evidence="9">RCP-MX</strain>
    </source>
</reference>
<feature type="transmembrane region" description="Helical" evidence="7">
    <location>
        <begin position="233"/>
        <end position="255"/>
    </location>
</feature>
<dbReference type="CDD" id="cd01116">
    <property type="entry name" value="P_permease"/>
    <property type="match status" value="1"/>
</dbReference>
<evidence type="ECO:0000256" key="1">
    <source>
        <dbReference type="ARBA" id="ARBA00004141"/>
    </source>
</evidence>
<feature type="transmembrane region" description="Helical" evidence="7">
    <location>
        <begin position="175"/>
        <end position="191"/>
    </location>
</feature>
<sequence>MILQPSDEHSPVKEFSFLKEEISSESEYRLRMEVVAPTGPEDLCMAFYWSQLGAVSRYQAIFAGVLMVALFVVIALEIVHRALLALVAAFLGFVMLWAFNKRPDLEKFVSWIDEGTIGLLLSMMLIVNVFSTTGVFEALAYQMLRLFKAHRFLLFTSLSVLTALLSAFLDNVTTVLLIGPVTLEVANILRVDPIPFLLAITFFSTFGGTATMIGDPPNLIVGNVLGLPFLDFIVNLGPCVVLVCVASVFYLRLVFRKDIVWNPPRETATSLEMLAMGGSPMPFSEMPTPARLAAPLLRSLGGSTPVSPSLTPPAPPGASLGVSTTPTPDPSRPATPVSTASSGGPFLPTLPPPTRPVDGLPLACEAVAAPPALSPESTSPPATATATSTTTTTATDTATATATDTTTIPTTTDATQPAAQLGLRLTTAGASVLKDAILEAHHAQHEAKTVVPHKGHGITNLRVLVEAGCVLGLAIVFFFLEPYTKLSTTWIAMIAAGLLLMLTSRKEHDFEHAIMKVEWPTIVFFCGLFILVEEVAEMGLLRVIAQALVWVIKQVPDTGRLAVAVVVILWVSGILSAFVDNIPYTAAMLPVIIEIAHDETLHLPLRPLVWSLSLGACLGGIGTLIGASANIVVASMAQRVGHKITFVHFFKIGFPLMLLDLGICTLYVLAVYCWWGLGV</sequence>
<evidence type="ECO:0000256" key="5">
    <source>
        <dbReference type="ARBA" id="ARBA00023136"/>
    </source>
</evidence>
<feature type="transmembrane region" description="Helical" evidence="7">
    <location>
        <begin position="463"/>
        <end position="480"/>
    </location>
</feature>
<evidence type="ECO:0000256" key="6">
    <source>
        <dbReference type="SAM" id="MobiDB-lite"/>
    </source>
</evidence>
<keyword evidence="5 7" id="KW-0472">Membrane</keyword>
<feature type="domain" description="Citrate transporter-like" evidence="8">
    <location>
        <begin position="71"/>
        <end position="615"/>
    </location>
</feature>
<feature type="transmembrane region" description="Helical" evidence="7">
    <location>
        <begin position="58"/>
        <end position="76"/>
    </location>
</feature>
<dbReference type="Proteomes" id="UP001141327">
    <property type="component" value="Unassembled WGS sequence"/>
</dbReference>
<keyword evidence="4 7" id="KW-1133">Transmembrane helix</keyword>